<organism evidence="2 3">
    <name type="scientific">Nyssa sinensis</name>
    <dbReference type="NCBI Taxonomy" id="561372"/>
    <lineage>
        <taxon>Eukaryota</taxon>
        <taxon>Viridiplantae</taxon>
        <taxon>Streptophyta</taxon>
        <taxon>Embryophyta</taxon>
        <taxon>Tracheophyta</taxon>
        <taxon>Spermatophyta</taxon>
        <taxon>Magnoliopsida</taxon>
        <taxon>eudicotyledons</taxon>
        <taxon>Gunneridae</taxon>
        <taxon>Pentapetalae</taxon>
        <taxon>asterids</taxon>
        <taxon>Cornales</taxon>
        <taxon>Nyssaceae</taxon>
        <taxon>Nyssa</taxon>
    </lineage>
</organism>
<evidence type="ECO:0000313" key="2">
    <source>
        <dbReference type="EMBL" id="KAA8521645.1"/>
    </source>
</evidence>
<accession>A0A5J4ZSD8</accession>
<gene>
    <name evidence="2" type="ORF">F0562_012365</name>
</gene>
<sequence>MRSPFVFSFSLGFEMNNNAQNFAMGSNTGEHPEEMNAQPGAQNAQIGARRTSQRSARTGSHPLLPSSIVNESIINGMQLHDYGFMGSWSTSGSFHINNPTNFYNSSGKSNGSTVGIPSKPIPNPQMGHSGEPQLFENGGNNDILTNTFDIPIQPQITRNGLALYNTNAHGSQIGLSQVQYPDYSTLSCPDTCNVPIQSRLNRNGPLPIYPNSPTD</sequence>
<feature type="region of interest" description="Disordered" evidence="1">
    <location>
        <begin position="22"/>
        <end position="64"/>
    </location>
</feature>
<reference evidence="2 3" key="1">
    <citation type="submission" date="2019-09" db="EMBL/GenBank/DDBJ databases">
        <title>A chromosome-level genome assembly of the Chinese tupelo Nyssa sinensis.</title>
        <authorList>
            <person name="Yang X."/>
            <person name="Kang M."/>
            <person name="Yang Y."/>
            <person name="Xiong H."/>
            <person name="Wang M."/>
            <person name="Zhang Z."/>
            <person name="Wang Z."/>
            <person name="Wu H."/>
            <person name="Ma T."/>
            <person name="Liu J."/>
            <person name="Xi Z."/>
        </authorList>
    </citation>
    <scope>NUCLEOTIDE SEQUENCE [LARGE SCALE GENOMIC DNA]</scope>
    <source>
        <strain evidence="2">J267</strain>
        <tissue evidence="2">Leaf</tissue>
    </source>
</reference>
<dbReference type="Proteomes" id="UP000325577">
    <property type="component" value="Linkage Group LG5"/>
</dbReference>
<dbReference type="AlphaFoldDB" id="A0A5J4ZSD8"/>
<proteinExistence type="predicted"/>
<evidence type="ECO:0000313" key="3">
    <source>
        <dbReference type="Proteomes" id="UP000325577"/>
    </source>
</evidence>
<keyword evidence="3" id="KW-1185">Reference proteome</keyword>
<name>A0A5J4ZSD8_9ASTE</name>
<dbReference type="EMBL" id="CM018048">
    <property type="protein sequence ID" value="KAA8521645.1"/>
    <property type="molecule type" value="Genomic_DNA"/>
</dbReference>
<protein>
    <submittedName>
        <fullName evidence="2">Uncharacterized protein</fullName>
    </submittedName>
</protein>
<evidence type="ECO:0000256" key="1">
    <source>
        <dbReference type="SAM" id="MobiDB-lite"/>
    </source>
</evidence>